<organism evidence="3 4">
    <name type="scientific">Hyaloscypha variabilis (strain UAMH 11265 / GT02V1 / F)</name>
    <name type="common">Meliniomyces variabilis</name>
    <dbReference type="NCBI Taxonomy" id="1149755"/>
    <lineage>
        <taxon>Eukaryota</taxon>
        <taxon>Fungi</taxon>
        <taxon>Dikarya</taxon>
        <taxon>Ascomycota</taxon>
        <taxon>Pezizomycotina</taxon>
        <taxon>Leotiomycetes</taxon>
        <taxon>Helotiales</taxon>
        <taxon>Hyaloscyphaceae</taxon>
        <taxon>Hyaloscypha</taxon>
        <taxon>Hyaloscypha variabilis</taxon>
    </lineage>
</organism>
<keyword evidence="1" id="KW-0472">Membrane</keyword>
<name>A0A2J6RD61_HYAVF</name>
<protein>
    <recommendedName>
        <fullName evidence="2">DUF6594 domain-containing protein</fullName>
    </recommendedName>
</protein>
<reference evidence="3 4" key="1">
    <citation type="submission" date="2016-04" db="EMBL/GenBank/DDBJ databases">
        <title>A degradative enzymes factory behind the ericoid mycorrhizal symbiosis.</title>
        <authorList>
            <consortium name="DOE Joint Genome Institute"/>
            <person name="Martino E."/>
            <person name="Morin E."/>
            <person name="Grelet G."/>
            <person name="Kuo A."/>
            <person name="Kohler A."/>
            <person name="Daghino S."/>
            <person name="Barry K."/>
            <person name="Choi C."/>
            <person name="Cichocki N."/>
            <person name="Clum A."/>
            <person name="Copeland A."/>
            <person name="Hainaut M."/>
            <person name="Haridas S."/>
            <person name="Labutti K."/>
            <person name="Lindquist E."/>
            <person name="Lipzen A."/>
            <person name="Khouja H.-R."/>
            <person name="Murat C."/>
            <person name="Ohm R."/>
            <person name="Olson A."/>
            <person name="Spatafora J."/>
            <person name="Veneault-Fourrey C."/>
            <person name="Henrissat B."/>
            <person name="Grigoriev I."/>
            <person name="Martin F."/>
            <person name="Perotto S."/>
        </authorList>
    </citation>
    <scope>NUCLEOTIDE SEQUENCE [LARGE SCALE GENOMIC DNA]</scope>
    <source>
        <strain evidence="3 4">F</strain>
    </source>
</reference>
<dbReference type="OrthoDB" id="3533814at2759"/>
<keyword evidence="1" id="KW-1133">Transmembrane helix</keyword>
<feature type="domain" description="DUF6594" evidence="2">
    <location>
        <begin position="22"/>
        <end position="279"/>
    </location>
</feature>
<sequence length="289" mass="32606">MAQRQPDIEMQNARKKVIVNGYPSLADFIAKDKERSTSIYRSYHRLTSRNLLYLEAELFDLEKRQDELDEQDLKGDLTSKQYAIDWSRLSTSDDERCVERRELLTMCRAKIKEYQDALIAQETILKMMKPHRRTVEAFQSWMEGEADGRGVPVITGLSANRLLDASDLIALHPPVDQDWLTRFVRRYFRILFVEGKIEGSLAHFSETRISYAVAVLSILLAAILLVGSIVNLYLVQDNLKRLGLVGVYTAVFAASVGILSNARRAELFASTAAYAAVLVVFVSGNLAAP</sequence>
<dbReference type="PANTHER" id="PTHR34502">
    <property type="entry name" value="DUF6594 DOMAIN-CONTAINING PROTEIN-RELATED"/>
    <property type="match status" value="1"/>
</dbReference>
<feature type="transmembrane region" description="Helical" evidence="1">
    <location>
        <begin position="242"/>
        <end position="261"/>
    </location>
</feature>
<evidence type="ECO:0000313" key="4">
    <source>
        <dbReference type="Proteomes" id="UP000235786"/>
    </source>
</evidence>
<dbReference type="Proteomes" id="UP000235786">
    <property type="component" value="Unassembled WGS sequence"/>
</dbReference>
<keyword evidence="4" id="KW-1185">Reference proteome</keyword>
<gene>
    <name evidence="3" type="ORF">L207DRAFT_636434</name>
</gene>
<accession>A0A2J6RD61</accession>
<evidence type="ECO:0000256" key="1">
    <source>
        <dbReference type="SAM" id="Phobius"/>
    </source>
</evidence>
<feature type="transmembrane region" description="Helical" evidence="1">
    <location>
        <begin position="211"/>
        <end position="235"/>
    </location>
</feature>
<evidence type="ECO:0000259" key="2">
    <source>
        <dbReference type="Pfam" id="PF20237"/>
    </source>
</evidence>
<dbReference type="PANTHER" id="PTHR34502:SF4">
    <property type="entry name" value="DUF6594 DOMAIN-CONTAINING PROTEIN"/>
    <property type="match status" value="1"/>
</dbReference>
<keyword evidence="1" id="KW-0812">Transmembrane</keyword>
<dbReference type="AlphaFoldDB" id="A0A2J6RD61"/>
<evidence type="ECO:0000313" key="3">
    <source>
        <dbReference type="EMBL" id="PMD36443.1"/>
    </source>
</evidence>
<feature type="transmembrane region" description="Helical" evidence="1">
    <location>
        <begin position="267"/>
        <end position="288"/>
    </location>
</feature>
<proteinExistence type="predicted"/>
<dbReference type="InterPro" id="IPR046529">
    <property type="entry name" value="DUF6594"/>
</dbReference>
<dbReference type="Pfam" id="PF20237">
    <property type="entry name" value="DUF6594"/>
    <property type="match status" value="1"/>
</dbReference>
<dbReference type="EMBL" id="KZ613950">
    <property type="protein sequence ID" value="PMD36443.1"/>
    <property type="molecule type" value="Genomic_DNA"/>
</dbReference>